<gene>
    <name evidence="2" type="ORF">C0081_15355</name>
</gene>
<dbReference type="InterPro" id="IPR013879">
    <property type="entry name" value="DUF1761"/>
</dbReference>
<accession>A0A2N5XP43</accession>
<feature type="transmembrane region" description="Helical" evidence="1">
    <location>
        <begin position="56"/>
        <end position="77"/>
    </location>
</feature>
<organism evidence="2 3">
    <name type="scientific">Cohaesibacter celericrescens</name>
    <dbReference type="NCBI Taxonomy" id="2067669"/>
    <lineage>
        <taxon>Bacteria</taxon>
        <taxon>Pseudomonadati</taxon>
        <taxon>Pseudomonadota</taxon>
        <taxon>Alphaproteobacteria</taxon>
        <taxon>Hyphomicrobiales</taxon>
        <taxon>Cohaesibacteraceae</taxon>
    </lineage>
</organism>
<keyword evidence="1" id="KW-1133">Transmembrane helix</keyword>
<evidence type="ECO:0000256" key="1">
    <source>
        <dbReference type="SAM" id="Phobius"/>
    </source>
</evidence>
<feature type="transmembrane region" description="Helical" evidence="1">
    <location>
        <begin position="6"/>
        <end position="26"/>
    </location>
</feature>
<keyword evidence="3" id="KW-1185">Reference proteome</keyword>
<dbReference type="OrthoDB" id="344736at2"/>
<dbReference type="Proteomes" id="UP000234881">
    <property type="component" value="Unassembled WGS sequence"/>
</dbReference>
<keyword evidence="1" id="KW-0812">Transmembrane</keyword>
<dbReference type="EMBL" id="PKUQ01000031">
    <property type="protein sequence ID" value="PLW76272.1"/>
    <property type="molecule type" value="Genomic_DNA"/>
</dbReference>
<feature type="transmembrane region" description="Helical" evidence="1">
    <location>
        <begin position="83"/>
        <end position="103"/>
    </location>
</feature>
<protein>
    <submittedName>
        <fullName evidence="2">DUF1761 domain-containing protein</fullName>
    </submittedName>
</protein>
<evidence type="ECO:0000313" key="3">
    <source>
        <dbReference type="Proteomes" id="UP000234881"/>
    </source>
</evidence>
<dbReference type="RefSeq" id="WP_101534706.1">
    <property type="nucleotide sequence ID" value="NZ_JBFHIU010000010.1"/>
</dbReference>
<name>A0A2N5XP43_9HYPH</name>
<keyword evidence="1" id="KW-0472">Membrane</keyword>
<sequence length="137" mass="14964">MPFNEINWIAVLVSAFVGYAIGAVWYMSLSNPWMAAAGLTKDMIKGKNDKQNPMPFIIAAIANIVMAMMLFGILVHVGDPTPIRGIISAVFIWIGFVLTTLSVNNAYQMKPLRLTLIDGGHWLVNLVAQGAILGWFG</sequence>
<dbReference type="AlphaFoldDB" id="A0A2N5XP43"/>
<evidence type="ECO:0000313" key="2">
    <source>
        <dbReference type="EMBL" id="PLW76272.1"/>
    </source>
</evidence>
<proteinExistence type="predicted"/>
<comment type="caution">
    <text evidence="2">The sequence shown here is derived from an EMBL/GenBank/DDBJ whole genome shotgun (WGS) entry which is preliminary data.</text>
</comment>
<dbReference type="Pfam" id="PF08570">
    <property type="entry name" value="DUF1761"/>
    <property type="match status" value="1"/>
</dbReference>
<reference evidence="2 3" key="1">
    <citation type="submission" date="2018-01" db="EMBL/GenBank/DDBJ databases">
        <title>The draft genome sequence of Cohaesibacter sp. H1304.</title>
        <authorList>
            <person name="Wang N.-N."/>
            <person name="Du Z.-J."/>
        </authorList>
    </citation>
    <scope>NUCLEOTIDE SEQUENCE [LARGE SCALE GENOMIC DNA]</scope>
    <source>
        <strain evidence="2 3">H1304</strain>
    </source>
</reference>